<reference evidence="2 3" key="1">
    <citation type="journal article" date="2017" name="Int. J. Syst. Evol. Microbiol.">
        <title>Jeotgalibaca porci sp. nov. and Jeotgalibaca arthritidis sp. nov., isolated from pigs, and emended description of the genus Jeotgalibaca.</title>
        <authorList>
            <person name="Zamora L."/>
            <person name="Perez-Sancho M."/>
            <person name="Dominguez L."/>
            <person name="Fernandez-Garayzabal J.F."/>
            <person name="Vela A.I."/>
        </authorList>
    </citation>
    <scope>NUCLEOTIDE SEQUENCE [LARGE SCALE GENOMIC DNA]</scope>
    <source>
        <strain evidence="2 3">CCUG 69148</strain>
    </source>
</reference>
<gene>
    <name evidence="2" type="ORF">G7058_09480</name>
</gene>
<evidence type="ECO:0000313" key="2">
    <source>
        <dbReference type="EMBL" id="QIK52250.1"/>
    </source>
</evidence>
<dbReference type="PANTHER" id="PTHR34386:SF1">
    <property type="entry name" value="GLUTAREDOXIN-LIKE PROTEIN NRDH"/>
    <property type="match status" value="1"/>
</dbReference>
<evidence type="ECO:0000313" key="3">
    <source>
        <dbReference type="Proteomes" id="UP000501830"/>
    </source>
</evidence>
<accession>A0A6G7WJ04</accession>
<dbReference type="Pfam" id="PF00462">
    <property type="entry name" value="Glutaredoxin"/>
    <property type="match status" value="1"/>
</dbReference>
<dbReference type="KEGG" id="jpo:G7058_09480"/>
<dbReference type="PANTHER" id="PTHR34386">
    <property type="entry name" value="GLUTAREDOXIN"/>
    <property type="match status" value="1"/>
</dbReference>
<feature type="domain" description="Glutaredoxin" evidence="1">
    <location>
        <begin position="5"/>
        <end position="61"/>
    </location>
</feature>
<dbReference type="GeneID" id="94553515"/>
<proteinExistence type="predicted"/>
<dbReference type="InterPro" id="IPR051548">
    <property type="entry name" value="Grx-like_ET"/>
</dbReference>
<dbReference type="AlphaFoldDB" id="A0A6G7WJ04"/>
<dbReference type="Proteomes" id="UP000501830">
    <property type="component" value="Chromosome"/>
</dbReference>
<keyword evidence="3" id="KW-1185">Reference proteome</keyword>
<dbReference type="InterPro" id="IPR002109">
    <property type="entry name" value="Glutaredoxin"/>
</dbReference>
<dbReference type="Gene3D" id="3.40.30.10">
    <property type="entry name" value="Glutaredoxin"/>
    <property type="match status" value="1"/>
</dbReference>
<sequence>MEKKVTIYSKPGCGQCMFTKKYLDKSKVSYFEKNISENPDWAEEVKALGFQTLPVIVIEGEEPFTGYQPQKLDALVI</sequence>
<evidence type="ECO:0000259" key="1">
    <source>
        <dbReference type="Pfam" id="PF00462"/>
    </source>
</evidence>
<dbReference type="InterPro" id="IPR036249">
    <property type="entry name" value="Thioredoxin-like_sf"/>
</dbReference>
<dbReference type="EMBL" id="CP049889">
    <property type="protein sequence ID" value="QIK52250.1"/>
    <property type="molecule type" value="Genomic_DNA"/>
</dbReference>
<organism evidence="2 3">
    <name type="scientific">Jeotgalibaca porci</name>
    <dbReference type="NCBI Taxonomy" id="1868793"/>
    <lineage>
        <taxon>Bacteria</taxon>
        <taxon>Bacillati</taxon>
        <taxon>Bacillota</taxon>
        <taxon>Bacilli</taxon>
        <taxon>Lactobacillales</taxon>
        <taxon>Carnobacteriaceae</taxon>
        <taxon>Jeotgalibaca</taxon>
    </lineage>
</organism>
<protein>
    <submittedName>
        <fullName evidence="2">NrdH-redoxin</fullName>
    </submittedName>
</protein>
<dbReference type="SUPFAM" id="SSF52833">
    <property type="entry name" value="Thioredoxin-like"/>
    <property type="match status" value="1"/>
</dbReference>
<dbReference type="GO" id="GO:0045454">
    <property type="term" value="P:cell redox homeostasis"/>
    <property type="evidence" value="ECO:0007669"/>
    <property type="project" value="TreeGrafter"/>
</dbReference>
<name>A0A6G7WJ04_9LACT</name>
<dbReference type="RefSeq" id="WP_166063315.1">
    <property type="nucleotide sequence ID" value="NZ_CP049889.1"/>
</dbReference>
<dbReference type="CDD" id="cd02976">
    <property type="entry name" value="NrdH"/>
    <property type="match status" value="1"/>
</dbReference>
<dbReference type="GO" id="GO:0009055">
    <property type="term" value="F:electron transfer activity"/>
    <property type="evidence" value="ECO:0007669"/>
    <property type="project" value="TreeGrafter"/>
</dbReference>
<dbReference type="PROSITE" id="PS51354">
    <property type="entry name" value="GLUTAREDOXIN_2"/>
    <property type="match status" value="1"/>
</dbReference>